<dbReference type="Proteomes" id="UP000053664">
    <property type="component" value="Unassembled WGS sequence"/>
</dbReference>
<accession>A0A061H6F1</accession>
<dbReference type="EMBL" id="KE361638">
    <property type="protein sequence ID" value="EPQ27570.1"/>
    <property type="molecule type" value="Genomic_DNA"/>
</dbReference>
<dbReference type="HOGENOM" id="CLU_1696292_0_0_1"/>
<dbReference type="GeneID" id="19318808"/>
<dbReference type="RefSeq" id="XP_007880427.1">
    <property type="nucleotide sequence ID" value="XM_007882236.1"/>
</dbReference>
<evidence type="ECO:0000256" key="1">
    <source>
        <dbReference type="SAM" id="SignalP"/>
    </source>
</evidence>
<evidence type="ECO:0000313" key="3">
    <source>
        <dbReference type="Proteomes" id="UP000053664"/>
    </source>
</evidence>
<organism evidence="2 3">
    <name type="scientific">Pseudozyma flocculosa PF-1</name>
    <dbReference type="NCBI Taxonomy" id="1277687"/>
    <lineage>
        <taxon>Eukaryota</taxon>
        <taxon>Fungi</taxon>
        <taxon>Dikarya</taxon>
        <taxon>Basidiomycota</taxon>
        <taxon>Ustilaginomycotina</taxon>
        <taxon>Ustilaginomycetes</taxon>
        <taxon>Ustilaginales</taxon>
        <taxon>Ustilaginaceae</taxon>
        <taxon>Pseudozyma</taxon>
    </lineage>
</organism>
<name>A0A061H6F1_9BASI</name>
<keyword evidence="1" id="KW-0732">Signal</keyword>
<dbReference type="AlphaFoldDB" id="A0A061H6F1"/>
<feature type="signal peptide" evidence="1">
    <location>
        <begin position="1"/>
        <end position="24"/>
    </location>
</feature>
<reference evidence="2 3" key="1">
    <citation type="journal article" date="2013" name="Plant Cell">
        <title>The transition from a phytopathogenic smut ancestor to an anamorphic biocontrol agent deciphered by comparative whole-genome analysis.</title>
        <authorList>
            <person name="Lefebvre F."/>
            <person name="Joly D.L."/>
            <person name="Labbe C."/>
            <person name="Teichmann B."/>
            <person name="Linning R."/>
            <person name="Belzile F."/>
            <person name="Bakkeren G."/>
            <person name="Belanger R.R."/>
        </authorList>
    </citation>
    <scope>NUCLEOTIDE SEQUENCE [LARGE SCALE GENOMIC DNA]</scope>
    <source>
        <strain evidence="2 3">PF-1</strain>
    </source>
</reference>
<feature type="chain" id="PRO_5001603373" evidence="1">
    <location>
        <begin position="25"/>
        <end position="155"/>
    </location>
</feature>
<proteinExistence type="predicted"/>
<protein>
    <submittedName>
        <fullName evidence="2">Uncharacterized protein</fullName>
    </submittedName>
</protein>
<evidence type="ECO:0000313" key="2">
    <source>
        <dbReference type="EMBL" id="EPQ27570.1"/>
    </source>
</evidence>
<dbReference type="KEGG" id="pfp:PFL1_04708"/>
<sequence>MKLSLTLLPIVLVALATFADVSVAWLMASHELYGSLQIGTPGSRYSGVLHLAIPKPDFSFDDQYLWFDPAVRGASWDIAKTNGRQFHSTFYADDNTFAPASSNMGCHAGQSSLADVCNKLTTPGNAIIDGYVVRIFLDGHANEFPIKPLVQGRRR</sequence>
<gene>
    <name evidence="2" type="ORF">PFL1_04708</name>
</gene>